<protein>
    <submittedName>
        <fullName evidence="2">Uncharacterized protein</fullName>
    </submittedName>
</protein>
<evidence type="ECO:0000256" key="1">
    <source>
        <dbReference type="SAM" id="Phobius"/>
    </source>
</evidence>
<reference evidence="2" key="2">
    <citation type="submission" date="2023-04" db="EMBL/GenBank/DDBJ databases">
        <authorList>
            <person name="Bu L."/>
            <person name="Lu L."/>
            <person name="Laidemitt M.R."/>
            <person name="Zhang S.M."/>
            <person name="Mutuku M."/>
            <person name="Mkoji G."/>
            <person name="Steinauer M."/>
            <person name="Loker E.S."/>
        </authorList>
    </citation>
    <scope>NUCLEOTIDE SEQUENCE</scope>
    <source>
        <strain evidence="2">KasaAsao</strain>
        <tissue evidence="2">Whole Snail</tissue>
    </source>
</reference>
<reference evidence="2" key="1">
    <citation type="journal article" date="2023" name="PLoS Negl. Trop. Dis.">
        <title>A genome sequence for Biomphalaria pfeifferi, the major vector snail for the human-infecting parasite Schistosoma mansoni.</title>
        <authorList>
            <person name="Bu L."/>
            <person name="Lu L."/>
            <person name="Laidemitt M.R."/>
            <person name="Zhang S.M."/>
            <person name="Mutuku M."/>
            <person name="Mkoji G."/>
            <person name="Steinauer M."/>
            <person name="Loker E.S."/>
        </authorList>
    </citation>
    <scope>NUCLEOTIDE SEQUENCE</scope>
    <source>
        <strain evidence="2">KasaAsao</strain>
    </source>
</reference>
<keyword evidence="1" id="KW-0472">Membrane</keyword>
<dbReference type="AlphaFoldDB" id="A0AAD8BDN2"/>
<keyword evidence="3" id="KW-1185">Reference proteome</keyword>
<organism evidence="2 3">
    <name type="scientific">Biomphalaria pfeifferi</name>
    <name type="common">Bloodfluke planorb</name>
    <name type="synonym">Freshwater snail</name>
    <dbReference type="NCBI Taxonomy" id="112525"/>
    <lineage>
        <taxon>Eukaryota</taxon>
        <taxon>Metazoa</taxon>
        <taxon>Spiralia</taxon>
        <taxon>Lophotrochozoa</taxon>
        <taxon>Mollusca</taxon>
        <taxon>Gastropoda</taxon>
        <taxon>Heterobranchia</taxon>
        <taxon>Euthyneura</taxon>
        <taxon>Panpulmonata</taxon>
        <taxon>Hygrophila</taxon>
        <taxon>Lymnaeoidea</taxon>
        <taxon>Planorbidae</taxon>
        <taxon>Biomphalaria</taxon>
    </lineage>
</organism>
<name>A0AAD8BDN2_BIOPF</name>
<evidence type="ECO:0000313" key="3">
    <source>
        <dbReference type="Proteomes" id="UP001233172"/>
    </source>
</evidence>
<proteinExistence type="predicted"/>
<gene>
    <name evidence="2" type="ORF">Bpfe_018187</name>
</gene>
<accession>A0AAD8BDN2</accession>
<dbReference type="Proteomes" id="UP001233172">
    <property type="component" value="Unassembled WGS sequence"/>
</dbReference>
<comment type="caution">
    <text evidence="2">The sequence shown here is derived from an EMBL/GenBank/DDBJ whole genome shotgun (WGS) entry which is preliminary data.</text>
</comment>
<keyword evidence="1" id="KW-0812">Transmembrane</keyword>
<keyword evidence="1" id="KW-1133">Transmembrane helix</keyword>
<evidence type="ECO:0000313" key="2">
    <source>
        <dbReference type="EMBL" id="KAK0052357.1"/>
    </source>
</evidence>
<feature type="transmembrane region" description="Helical" evidence="1">
    <location>
        <begin position="166"/>
        <end position="193"/>
    </location>
</feature>
<sequence length="268" mass="29885">MTAFHGYTIDINRAVKEALRVQLSNQQTKKMIFHTYVNIPDNTGFNSPDSNLTMYSSIQKDSNISENTSLSSASYWKIAEPDPRNIATERRPLPTPKHVDLTNVASNRRPLPTPKHVDQHFYGKSSNSGISTNSQLPASFQQLTGDPAKNLETSQNVQRDRNYRRLLIVALVIAIIIACCLLLLVILLSAGVINQSATVQYPVYQPSINPKVNSSQLQGTEEKTTRVNIVTGEVTRNLQRYTSSIRSTPVIKTNEMAKLTYARIIIGN</sequence>
<dbReference type="EMBL" id="JASAOG010000095">
    <property type="protein sequence ID" value="KAK0052357.1"/>
    <property type="molecule type" value="Genomic_DNA"/>
</dbReference>